<organism evidence="11 12">
    <name type="scientific">Ascaris lumbricoides</name>
    <name type="common">Giant roundworm</name>
    <dbReference type="NCBI Taxonomy" id="6252"/>
    <lineage>
        <taxon>Eukaryota</taxon>
        <taxon>Metazoa</taxon>
        <taxon>Ecdysozoa</taxon>
        <taxon>Nematoda</taxon>
        <taxon>Chromadorea</taxon>
        <taxon>Rhabditida</taxon>
        <taxon>Spirurina</taxon>
        <taxon>Ascaridomorpha</taxon>
        <taxon>Ascaridoidea</taxon>
        <taxon>Ascarididae</taxon>
        <taxon>Ascaris</taxon>
    </lineage>
</organism>
<dbReference type="SMART" id="SM00355">
    <property type="entry name" value="ZnF_C2H2"/>
    <property type="match status" value="3"/>
</dbReference>
<keyword evidence="2" id="KW-0479">Metal-binding</keyword>
<dbReference type="GO" id="GO:0000978">
    <property type="term" value="F:RNA polymerase II cis-regulatory region sequence-specific DNA binding"/>
    <property type="evidence" value="ECO:0007669"/>
    <property type="project" value="TreeGrafter"/>
</dbReference>
<dbReference type="PROSITE" id="PS00028">
    <property type="entry name" value="ZINC_FINGER_C2H2_1"/>
    <property type="match status" value="2"/>
</dbReference>
<dbReference type="GO" id="GO:0008270">
    <property type="term" value="F:zinc ion binding"/>
    <property type="evidence" value="ECO:0007669"/>
    <property type="project" value="UniProtKB-KW"/>
</dbReference>
<keyword evidence="7" id="KW-0539">Nucleus</keyword>
<feature type="region of interest" description="Disordered" evidence="9">
    <location>
        <begin position="115"/>
        <end position="143"/>
    </location>
</feature>
<protein>
    <submittedName>
        <fullName evidence="12">Zinc finger protein</fullName>
    </submittedName>
</protein>
<keyword evidence="4 8" id="KW-0863">Zinc-finger</keyword>
<dbReference type="WBParaSite" id="ALUE_0000621401-mRNA-1">
    <property type="protein sequence ID" value="ALUE_0000621401-mRNA-1"/>
    <property type="gene ID" value="ALUE_0000621401"/>
</dbReference>
<evidence type="ECO:0000256" key="8">
    <source>
        <dbReference type="PROSITE-ProRule" id="PRU00042"/>
    </source>
</evidence>
<dbReference type="InterPro" id="IPR036236">
    <property type="entry name" value="Znf_C2H2_sf"/>
</dbReference>
<name>A0A0M3HU05_ASCLU</name>
<reference evidence="12" key="1">
    <citation type="submission" date="2017-02" db="UniProtKB">
        <authorList>
            <consortium name="WormBaseParasite"/>
        </authorList>
    </citation>
    <scope>IDENTIFICATION</scope>
</reference>
<evidence type="ECO:0000256" key="4">
    <source>
        <dbReference type="ARBA" id="ARBA00022771"/>
    </source>
</evidence>
<dbReference type="GO" id="GO:0003700">
    <property type="term" value="F:DNA-binding transcription factor activity"/>
    <property type="evidence" value="ECO:0007669"/>
    <property type="project" value="TreeGrafter"/>
</dbReference>
<feature type="domain" description="C2H2-type" evidence="10">
    <location>
        <begin position="269"/>
        <end position="292"/>
    </location>
</feature>
<keyword evidence="11" id="KW-1185">Reference proteome</keyword>
<evidence type="ECO:0000256" key="7">
    <source>
        <dbReference type="ARBA" id="ARBA00023242"/>
    </source>
</evidence>
<feature type="domain" description="C2H2-type" evidence="10">
    <location>
        <begin position="211"/>
        <end position="239"/>
    </location>
</feature>
<keyword evidence="5" id="KW-0862">Zinc</keyword>
<evidence type="ECO:0000256" key="5">
    <source>
        <dbReference type="ARBA" id="ARBA00022833"/>
    </source>
</evidence>
<proteinExistence type="predicted"/>
<dbReference type="InterPro" id="IPR050589">
    <property type="entry name" value="Ikaros_C2H2-ZF"/>
</dbReference>
<evidence type="ECO:0000259" key="10">
    <source>
        <dbReference type="PROSITE" id="PS50157"/>
    </source>
</evidence>
<evidence type="ECO:0000313" key="12">
    <source>
        <dbReference type="WBParaSite" id="ALUE_0000621401-mRNA-1"/>
    </source>
</evidence>
<comment type="subcellular location">
    <subcellularLocation>
        <location evidence="1">Nucleus</location>
    </subcellularLocation>
</comment>
<feature type="domain" description="C2H2-type" evidence="10">
    <location>
        <begin position="239"/>
        <end position="266"/>
    </location>
</feature>
<dbReference type="GO" id="GO:0005634">
    <property type="term" value="C:nucleus"/>
    <property type="evidence" value="ECO:0007669"/>
    <property type="project" value="UniProtKB-SubCell"/>
</dbReference>
<keyword evidence="6" id="KW-0238">DNA-binding</keyword>
<dbReference type="PANTHER" id="PTHR24404:SF114">
    <property type="entry name" value="KLUMPFUSS, ISOFORM B-RELATED"/>
    <property type="match status" value="1"/>
</dbReference>
<dbReference type="InterPro" id="IPR013087">
    <property type="entry name" value="Znf_C2H2_type"/>
</dbReference>
<feature type="compositionally biased region" description="Polar residues" evidence="9">
    <location>
        <begin position="128"/>
        <end position="137"/>
    </location>
</feature>
<dbReference type="PANTHER" id="PTHR24404">
    <property type="entry name" value="ZINC FINGER PROTEIN"/>
    <property type="match status" value="1"/>
</dbReference>
<keyword evidence="3" id="KW-0677">Repeat</keyword>
<dbReference type="AlphaFoldDB" id="A0A0M3HU05"/>
<evidence type="ECO:0000313" key="11">
    <source>
        <dbReference type="Proteomes" id="UP000036681"/>
    </source>
</evidence>
<sequence>MDVEGNEDNSTFVYLTSRRPCPSASDLDQWMVLPVVHDKSALYQASESNNPEIFLLAHVPTLKEMIFTHDVHEILARKHLDDRAANEEPAAPSNSSISPANELLAAFSMRAMQLQSSGDKTSVEDRLSSISPGQPSAPSDDAVDSFFHVPAEADGTTGTQLTQLGDTMGKYTETGLDQLQLHCLASAEMQQQKKDVSNKNSRHMRAAMTQFLCNACGGNYKSRRHLYFHKRQVHDKTPTTCNICGKPLKNQSAFVKHRKSHLGATDLPYTCNACTKGFKERCHLVAHYRNKHHEVDVDTAVKGSLAPEGRSD</sequence>
<dbReference type="GO" id="GO:0006357">
    <property type="term" value="P:regulation of transcription by RNA polymerase II"/>
    <property type="evidence" value="ECO:0007669"/>
    <property type="project" value="TreeGrafter"/>
</dbReference>
<dbReference type="Proteomes" id="UP000036681">
    <property type="component" value="Unplaced"/>
</dbReference>
<evidence type="ECO:0000256" key="9">
    <source>
        <dbReference type="SAM" id="MobiDB-lite"/>
    </source>
</evidence>
<accession>A0A0M3HU05</accession>
<dbReference type="SUPFAM" id="SSF57667">
    <property type="entry name" value="beta-beta-alpha zinc fingers"/>
    <property type="match status" value="2"/>
</dbReference>
<evidence type="ECO:0000256" key="3">
    <source>
        <dbReference type="ARBA" id="ARBA00022737"/>
    </source>
</evidence>
<evidence type="ECO:0000256" key="2">
    <source>
        <dbReference type="ARBA" id="ARBA00022723"/>
    </source>
</evidence>
<dbReference type="Gene3D" id="3.30.160.60">
    <property type="entry name" value="Classic Zinc Finger"/>
    <property type="match status" value="1"/>
</dbReference>
<evidence type="ECO:0000256" key="1">
    <source>
        <dbReference type="ARBA" id="ARBA00004123"/>
    </source>
</evidence>
<dbReference type="PROSITE" id="PS50157">
    <property type="entry name" value="ZINC_FINGER_C2H2_2"/>
    <property type="match status" value="3"/>
</dbReference>
<evidence type="ECO:0000256" key="6">
    <source>
        <dbReference type="ARBA" id="ARBA00023125"/>
    </source>
</evidence>